<proteinExistence type="predicted"/>
<evidence type="ECO:0008006" key="3">
    <source>
        <dbReference type="Google" id="ProtNLM"/>
    </source>
</evidence>
<organism evidence="1 2">
    <name type="scientific">Plakobranchus ocellatus</name>
    <dbReference type="NCBI Taxonomy" id="259542"/>
    <lineage>
        <taxon>Eukaryota</taxon>
        <taxon>Metazoa</taxon>
        <taxon>Spiralia</taxon>
        <taxon>Lophotrochozoa</taxon>
        <taxon>Mollusca</taxon>
        <taxon>Gastropoda</taxon>
        <taxon>Heterobranchia</taxon>
        <taxon>Euthyneura</taxon>
        <taxon>Panpulmonata</taxon>
        <taxon>Sacoglossa</taxon>
        <taxon>Placobranchoidea</taxon>
        <taxon>Plakobranchidae</taxon>
        <taxon>Plakobranchus</taxon>
    </lineage>
</organism>
<dbReference type="Proteomes" id="UP000735302">
    <property type="component" value="Unassembled WGS sequence"/>
</dbReference>
<evidence type="ECO:0000313" key="1">
    <source>
        <dbReference type="EMBL" id="GFN86365.1"/>
    </source>
</evidence>
<accession>A0AAV3YVG0</accession>
<protein>
    <recommendedName>
        <fullName evidence="3">U1-type domain-containing protein</fullName>
    </recommendedName>
</protein>
<keyword evidence="2" id="KW-1185">Reference proteome</keyword>
<comment type="caution">
    <text evidence="1">The sequence shown here is derived from an EMBL/GenBank/DDBJ whole genome shotgun (WGS) entry which is preliminary data.</text>
</comment>
<dbReference type="AlphaFoldDB" id="A0AAV3YVG0"/>
<gene>
    <name evidence="1" type="ORF">PoB_001287100</name>
</gene>
<sequence>MKTLGKNDIGRAKEIDAKVKNRFRYEWLETTVNLKSKKLSEIEVTLGDSIEKLDLPGKALCSFCNDVISYGGKGKIALVDHVQSAKHIARVEHRRTNYTLGGQYSKNTQETPLFPLFKPLKKLSDSNNPACSSSLQTTSTSSASSPSEDQLRLILLSDRTANLEAMILSMMAENNISFSVAPKLVELIRECCNDLKALAGVALE</sequence>
<evidence type="ECO:0000313" key="2">
    <source>
        <dbReference type="Proteomes" id="UP000735302"/>
    </source>
</evidence>
<name>A0AAV3YVG0_9GAST</name>
<reference evidence="1 2" key="1">
    <citation type="journal article" date="2021" name="Elife">
        <title>Chloroplast acquisition without the gene transfer in kleptoplastic sea slugs, Plakobranchus ocellatus.</title>
        <authorList>
            <person name="Maeda T."/>
            <person name="Takahashi S."/>
            <person name="Yoshida T."/>
            <person name="Shimamura S."/>
            <person name="Takaki Y."/>
            <person name="Nagai Y."/>
            <person name="Toyoda A."/>
            <person name="Suzuki Y."/>
            <person name="Arimoto A."/>
            <person name="Ishii H."/>
            <person name="Satoh N."/>
            <person name="Nishiyama T."/>
            <person name="Hasebe M."/>
            <person name="Maruyama T."/>
            <person name="Minagawa J."/>
            <person name="Obokata J."/>
            <person name="Shigenobu S."/>
        </authorList>
    </citation>
    <scope>NUCLEOTIDE SEQUENCE [LARGE SCALE GENOMIC DNA]</scope>
</reference>
<dbReference type="EMBL" id="BLXT01001517">
    <property type="protein sequence ID" value="GFN86365.1"/>
    <property type="molecule type" value="Genomic_DNA"/>
</dbReference>